<dbReference type="EC" id="4.2.1.1" evidence="4 9"/>
<comment type="function">
    <text evidence="2 9">Reversible hydration of carbon dioxide.</text>
</comment>
<dbReference type="InterPro" id="IPR018338">
    <property type="entry name" value="Carbonic_anhydrase_a-class_CS"/>
</dbReference>
<evidence type="ECO:0000256" key="2">
    <source>
        <dbReference type="ARBA" id="ARBA00002904"/>
    </source>
</evidence>
<evidence type="ECO:0000313" key="11">
    <source>
        <dbReference type="EMBL" id="DAZ93094.1"/>
    </source>
</evidence>
<dbReference type="Pfam" id="PF00194">
    <property type="entry name" value="Carb_anhydrase"/>
    <property type="match status" value="1"/>
</dbReference>
<dbReference type="GO" id="GO:0004089">
    <property type="term" value="F:carbonate dehydratase activity"/>
    <property type="evidence" value="ECO:0007669"/>
    <property type="project" value="UniProtKB-UniRule"/>
</dbReference>
<comment type="cofactor">
    <cofactor evidence="1 9">
        <name>Zn(2+)</name>
        <dbReference type="ChEBI" id="CHEBI:29105"/>
    </cofactor>
</comment>
<dbReference type="SMART" id="SM01057">
    <property type="entry name" value="Carb_anhydrase"/>
    <property type="match status" value="1"/>
</dbReference>
<dbReference type="PANTHER" id="PTHR18952">
    <property type="entry name" value="CARBONIC ANHYDRASE"/>
    <property type="match status" value="1"/>
</dbReference>
<evidence type="ECO:0000256" key="8">
    <source>
        <dbReference type="ARBA" id="ARBA00048348"/>
    </source>
</evidence>
<keyword evidence="5 9" id="KW-0479">Metal-binding</keyword>
<dbReference type="GO" id="GO:0008270">
    <property type="term" value="F:zinc ion binding"/>
    <property type="evidence" value="ECO:0007669"/>
    <property type="project" value="UniProtKB-UniRule"/>
</dbReference>
<evidence type="ECO:0000256" key="7">
    <source>
        <dbReference type="ARBA" id="ARBA00023239"/>
    </source>
</evidence>
<evidence type="ECO:0000313" key="12">
    <source>
        <dbReference type="Proteomes" id="UP001146120"/>
    </source>
</evidence>
<comment type="catalytic activity">
    <reaction evidence="8 9">
        <text>hydrogencarbonate + H(+) = CO2 + H2O</text>
        <dbReference type="Rhea" id="RHEA:10748"/>
        <dbReference type="ChEBI" id="CHEBI:15377"/>
        <dbReference type="ChEBI" id="CHEBI:15378"/>
        <dbReference type="ChEBI" id="CHEBI:16526"/>
        <dbReference type="ChEBI" id="CHEBI:17544"/>
        <dbReference type="EC" id="4.2.1.1"/>
    </reaction>
</comment>
<evidence type="ECO:0000256" key="3">
    <source>
        <dbReference type="ARBA" id="ARBA00010718"/>
    </source>
</evidence>
<gene>
    <name evidence="11" type="ORF">N0F65_010255</name>
</gene>
<keyword evidence="7 9" id="KW-0456">Lyase</keyword>
<evidence type="ECO:0000259" key="10">
    <source>
        <dbReference type="PROSITE" id="PS51144"/>
    </source>
</evidence>
<comment type="similarity">
    <text evidence="3 9">Belongs to the alpha-carbonic anhydrase family.</text>
</comment>
<feature type="domain" description="Alpha-carbonic anhydrase" evidence="10">
    <location>
        <begin position="25"/>
        <end position="274"/>
    </location>
</feature>
<dbReference type="AlphaFoldDB" id="A0AAV2YJ76"/>
<dbReference type="EMBL" id="DAKRPA010000345">
    <property type="protein sequence ID" value="DAZ93094.1"/>
    <property type="molecule type" value="Genomic_DNA"/>
</dbReference>
<dbReference type="Proteomes" id="UP001146120">
    <property type="component" value="Unassembled WGS sequence"/>
</dbReference>
<keyword evidence="12" id="KW-1185">Reference proteome</keyword>
<dbReference type="CDD" id="cd03124">
    <property type="entry name" value="alpha_CA_prokaryotic_like"/>
    <property type="match status" value="1"/>
</dbReference>
<dbReference type="InterPro" id="IPR023561">
    <property type="entry name" value="Carbonic_anhydrase_a-class"/>
</dbReference>
<feature type="signal peptide" evidence="9">
    <location>
        <begin position="1"/>
        <end position="23"/>
    </location>
</feature>
<dbReference type="InterPro" id="IPR001148">
    <property type="entry name" value="CA_dom"/>
</dbReference>
<keyword evidence="9" id="KW-0732">Signal</keyword>
<reference evidence="11" key="2">
    <citation type="journal article" date="2023" name="Microbiol Resour">
        <title>Decontamination and Annotation of the Draft Genome Sequence of the Oomycete Lagenidium giganteum ARSEF 373.</title>
        <authorList>
            <person name="Morgan W.R."/>
            <person name="Tartar A."/>
        </authorList>
    </citation>
    <scope>NUCLEOTIDE SEQUENCE</scope>
    <source>
        <strain evidence="11">ARSEF 373</strain>
    </source>
</reference>
<dbReference type="SUPFAM" id="SSF51069">
    <property type="entry name" value="Carbonic anhydrase"/>
    <property type="match status" value="1"/>
</dbReference>
<proteinExistence type="inferred from homology"/>
<dbReference type="PANTHER" id="PTHR18952:SF265">
    <property type="entry name" value="CARBONIC ANHYDRASE"/>
    <property type="match status" value="1"/>
</dbReference>
<evidence type="ECO:0000256" key="1">
    <source>
        <dbReference type="ARBA" id="ARBA00001947"/>
    </source>
</evidence>
<dbReference type="InterPro" id="IPR036398">
    <property type="entry name" value="CA_dom_sf"/>
</dbReference>
<feature type="chain" id="PRO_5043101776" description="Carbonic anhydrase" evidence="9">
    <location>
        <begin position="24"/>
        <end position="274"/>
    </location>
</feature>
<accession>A0AAV2YJ76</accession>
<sequence>MHGSFFIPIAISAAITVCATTQAAPTWGYRANDSTQVGPAQWGTINETCRGSHQSPVDLPTSGVSFVPVQRDPFGLIFDGDCRDFNMHTLDDVVRYELLGDTRCNVTATWVDAKRSYILTQFHAHAISEHTVDGKHYAGELHFVHQEVDGSNLLVVALLIETKDENPRQTWLQDVWQSFANTSTAALRAVDVNLQYADLLTQTVKASKMFRYQGSLTAPPCSPGVTWWVVQTPLVVSSKDFGLMTNAYSQRPAIDGGRNNRPVQPLNHRKVSCL</sequence>
<evidence type="ECO:0000256" key="5">
    <source>
        <dbReference type="ARBA" id="ARBA00022723"/>
    </source>
</evidence>
<protein>
    <recommendedName>
        <fullName evidence="4 9">Carbonic anhydrase</fullName>
        <ecNumber evidence="4 9">4.2.1.1</ecNumber>
    </recommendedName>
</protein>
<reference evidence="11" key="1">
    <citation type="submission" date="2022-11" db="EMBL/GenBank/DDBJ databases">
        <authorList>
            <person name="Morgan W.R."/>
            <person name="Tartar A."/>
        </authorList>
    </citation>
    <scope>NUCLEOTIDE SEQUENCE</scope>
    <source>
        <strain evidence="11">ARSEF 373</strain>
    </source>
</reference>
<comment type="caution">
    <text evidence="11">The sequence shown here is derived from an EMBL/GenBank/DDBJ whole genome shotgun (WGS) entry which is preliminary data.</text>
</comment>
<dbReference type="PROSITE" id="PS51144">
    <property type="entry name" value="ALPHA_CA_2"/>
    <property type="match status" value="1"/>
</dbReference>
<evidence type="ECO:0000256" key="4">
    <source>
        <dbReference type="ARBA" id="ARBA00012925"/>
    </source>
</evidence>
<organism evidence="11 12">
    <name type="scientific">Lagenidium giganteum</name>
    <dbReference type="NCBI Taxonomy" id="4803"/>
    <lineage>
        <taxon>Eukaryota</taxon>
        <taxon>Sar</taxon>
        <taxon>Stramenopiles</taxon>
        <taxon>Oomycota</taxon>
        <taxon>Peronosporomycetes</taxon>
        <taxon>Pythiales</taxon>
        <taxon>Pythiaceae</taxon>
    </lineage>
</organism>
<dbReference type="PROSITE" id="PS00162">
    <property type="entry name" value="ALPHA_CA_1"/>
    <property type="match status" value="1"/>
</dbReference>
<keyword evidence="6 9" id="KW-0862">Zinc</keyword>
<evidence type="ECO:0000256" key="6">
    <source>
        <dbReference type="ARBA" id="ARBA00022833"/>
    </source>
</evidence>
<evidence type="ECO:0000256" key="9">
    <source>
        <dbReference type="RuleBase" id="RU367011"/>
    </source>
</evidence>
<dbReference type="Gene3D" id="3.10.200.10">
    <property type="entry name" value="Alpha carbonic anhydrase"/>
    <property type="match status" value="1"/>
</dbReference>
<dbReference type="InterPro" id="IPR041891">
    <property type="entry name" value="Alpha_CA_prokaryot-like"/>
</dbReference>
<name>A0AAV2YJ76_9STRA</name>